<dbReference type="Proteomes" id="UP001564626">
    <property type="component" value="Unassembled WGS sequence"/>
</dbReference>
<name>A0ABV4CIP9_9PSEU</name>
<dbReference type="RefSeq" id="WP_345366635.1">
    <property type="nucleotide sequence ID" value="NZ_BAABII010000016.1"/>
</dbReference>
<evidence type="ECO:0000313" key="6">
    <source>
        <dbReference type="Proteomes" id="UP001564626"/>
    </source>
</evidence>
<keyword evidence="6" id="KW-1185">Reference proteome</keyword>
<gene>
    <name evidence="5" type="ORF">AB8O55_13210</name>
</gene>
<dbReference type="PANTHER" id="PTHR48081:SF8">
    <property type="entry name" value="ALPHA_BETA HYDROLASE FOLD-3 DOMAIN-CONTAINING PROTEIN-RELATED"/>
    <property type="match status" value="1"/>
</dbReference>
<protein>
    <submittedName>
        <fullName evidence="5">Alpha/beta hydrolase</fullName>
    </submittedName>
</protein>
<keyword evidence="2 5" id="KW-0378">Hydrolase</keyword>
<dbReference type="PANTHER" id="PTHR48081">
    <property type="entry name" value="AB HYDROLASE SUPERFAMILY PROTEIN C4A8.06C"/>
    <property type="match status" value="1"/>
</dbReference>
<dbReference type="EMBL" id="JBGEHV010000020">
    <property type="protein sequence ID" value="MEY8040358.1"/>
    <property type="molecule type" value="Genomic_DNA"/>
</dbReference>
<reference evidence="5 6" key="1">
    <citation type="submission" date="2024-08" db="EMBL/GenBank/DDBJ databases">
        <title>Genome mining of Saccharopolyspora cebuensis PGLac3 from Nigerian medicinal plant.</title>
        <authorList>
            <person name="Ezeobiora C.E."/>
            <person name="Igbokwe N.H."/>
            <person name="Amin D.H."/>
            <person name="Mendie U.E."/>
        </authorList>
    </citation>
    <scope>NUCLEOTIDE SEQUENCE [LARGE SCALE GENOMIC DNA]</scope>
    <source>
        <strain evidence="5 6">PGLac3</strain>
    </source>
</reference>
<accession>A0ABV4CIP9</accession>
<dbReference type="Pfam" id="PF07859">
    <property type="entry name" value="Abhydrolase_3"/>
    <property type="match status" value="1"/>
</dbReference>
<dbReference type="InterPro" id="IPR050300">
    <property type="entry name" value="GDXG_lipolytic_enzyme"/>
</dbReference>
<organism evidence="5 6">
    <name type="scientific">Saccharopolyspora cebuensis</name>
    <dbReference type="NCBI Taxonomy" id="418759"/>
    <lineage>
        <taxon>Bacteria</taxon>
        <taxon>Bacillati</taxon>
        <taxon>Actinomycetota</taxon>
        <taxon>Actinomycetes</taxon>
        <taxon>Pseudonocardiales</taxon>
        <taxon>Pseudonocardiaceae</taxon>
        <taxon>Saccharopolyspora</taxon>
    </lineage>
</organism>
<evidence type="ECO:0000313" key="5">
    <source>
        <dbReference type="EMBL" id="MEY8040358.1"/>
    </source>
</evidence>
<feature type="active site" evidence="3">
    <location>
        <position position="158"/>
    </location>
</feature>
<dbReference type="GO" id="GO:0016787">
    <property type="term" value="F:hydrolase activity"/>
    <property type="evidence" value="ECO:0007669"/>
    <property type="project" value="UniProtKB-KW"/>
</dbReference>
<evidence type="ECO:0000256" key="3">
    <source>
        <dbReference type="PROSITE-ProRule" id="PRU10038"/>
    </source>
</evidence>
<proteinExistence type="inferred from homology"/>
<dbReference type="PROSITE" id="PS01173">
    <property type="entry name" value="LIPASE_GDXG_HIS"/>
    <property type="match status" value="1"/>
</dbReference>
<sequence length="314" mass="33129">MPLHPDAEPIAALLREALPKPGAATLEPEEVRAALRAGAADRPRQEVKRVEDLRIPGPAGNEIPVRIYWPDVPGAALPVVVYFHGGGWVLGDLETHDGAARALANAAAAIVLSVDYRLAPEHRFPAAVEDAYAATQWAAEHAAELDGDPSRLAVAGDSAGGNLAAVVAQLAARDSGPDLAFQLLIYPVTDHDFGTESYLDSADDCVLTAEHMVWFWDHYAPDVADRDDPVASPLRAPDLAGLPPAHVVVAERDPLCSEGLRYAQRLRQAGVPTTVQHCPGLFHGFLGAVDALEPAAAAVDAAHRALADALAERG</sequence>
<evidence type="ECO:0000256" key="2">
    <source>
        <dbReference type="ARBA" id="ARBA00022801"/>
    </source>
</evidence>
<feature type="domain" description="Alpha/beta hydrolase fold-3" evidence="4">
    <location>
        <begin position="80"/>
        <end position="286"/>
    </location>
</feature>
<dbReference type="Gene3D" id="3.40.50.1820">
    <property type="entry name" value="alpha/beta hydrolase"/>
    <property type="match status" value="1"/>
</dbReference>
<dbReference type="InterPro" id="IPR033140">
    <property type="entry name" value="Lipase_GDXG_put_SER_AS"/>
</dbReference>
<dbReference type="InterPro" id="IPR002168">
    <property type="entry name" value="Lipase_GDXG_HIS_AS"/>
</dbReference>
<evidence type="ECO:0000256" key="1">
    <source>
        <dbReference type="ARBA" id="ARBA00010515"/>
    </source>
</evidence>
<evidence type="ECO:0000259" key="4">
    <source>
        <dbReference type="Pfam" id="PF07859"/>
    </source>
</evidence>
<dbReference type="InterPro" id="IPR029058">
    <property type="entry name" value="AB_hydrolase_fold"/>
</dbReference>
<comment type="caution">
    <text evidence="5">The sequence shown here is derived from an EMBL/GenBank/DDBJ whole genome shotgun (WGS) entry which is preliminary data.</text>
</comment>
<dbReference type="InterPro" id="IPR013094">
    <property type="entry name" value="AB_hydrolase_3"/>
</dbReference>
<dbReference type="SUPFAM" id="SSF53474">
    <property type="entry name" value="alpha/beta-Hydrolases"/>
    <property type="match status" value="1"/>
</dbReference>
<comment type="similarity">
    <text evidence="1">Belongs to the 'GDXG' lipolytic enzyme family.</text>
</comment>
<dbReference type="PROSITE" id="PS01174">
    <property type="entry name" value="LIPASE_GDXG_SER"/>
    <property type="match status" value="1"/>
</dbReference>